<dbReference type="Proteomes" id="UP000186917">
    <property type="component" value="Unassembled WGS sequence"/>
</dbReference>
<dbReference type="STRING" id="477680.SAMN05421788_11182"/>
<organism evidence="1 2">
    <name type="scientific">Filimonas lacunae</name>
    <dbReference type="NCBI Taxonomy" id="477680"/>
    <lineage>
        <taxon>Bacteria</taxon>
        <taxon>Pseudomonadati</taxon>
        <taxon>Bacteroidota</taxon>
        <taxon>Chitinophagia</taxon>
        <taxon>Chitinophagales</taxon>
        <taxon>Chitinophagaceae</taxon>
        <taxon>Filimonas</taxon>
    </lineage>
</organism>
<evidence type="ECO:0000313" key="2">
    <source>
        <dbReference type="Proteomes" id="UP000186917"/>
    </source>
</evidence>
<evidence type="ECO:0000313" key="1">
    <source>
        <dbReference type="EMBL" id="SIT32306.1"/>
    </source>
</evidence>
<accession>A0A1N7RAY7</accession>
<dbReference type="EMBL" id="FTOR01000011">
    <property type="protein sequence ID" value="SIT32306.1"/>
    <property type="molecule type" value="Genomic_DNA"/>
</dbReference>
<name>A0A1N7RAY7_9BACT</name>
<proteinExistence type="predicted"/>
<dbReference type="OrthoDB" id="645138at2"/>
<reference evidence="2" key="1">
    <citation type="submission" date="2017-01" db="EMBL/GenBank/DDBJ databases">
        <authorList>
            <person name="Varghese N."/>
            <person name="Submissions S."/>
        </authorList>
    </citation>
    <scope>NUCLEOTIDE SEQUENCE [LARGE SCALE GENOMIC DNA]</scope>
    <source>
        <strain evidence="2">DSM 21054</strain>
    </source>
</reference>
<dbReference type="RefSeq" id="WP_076381941.1">
    <property type="nucleotide sequence ID" value="NZ_AP017422.1"/>
</dbReference>
<dbReference type="AlphaFoldDB" id="A0A1N7RAY7"/>
<gene>
    <name evidence="1" type="ORF">SAMN05421788_11182</name>
</gene>
<keyword evidence="2" id="KW-1185">Reference proteome</keyword>
<sequence length="250" mass="27125">MAKQNNIFKLRGTIGDATFYKSQDGHMIREKGGVDADRIKNDPRFERVRENGAEFGKAGKDGKVIRNAFKNVVNKSADNRLPSRLVKDLMQIVKTDTLNARGLRKAASGDLVLLQGFEFNATAPLSVSFTANYSVGFNRTDGFATISVSNFVPTIQLRYPQGATHYKLIGGAAIIDFAAGTFENGFDEGAGRVISDAEASASSLTIPIPPNNTLPLFVVFGVMFYQQVNGTLYHLSNGSYNAFAIVKVDA</sequence>
<protein>
    <submittedName>
        <fullName evidence="1">Uncharacterized protein</fullName>
    </submittedName>
</protein>